<reference evidence="1 2" key="1">
    <citation type="submission" date="2023-02" db="EMBL/GenBank/DDBJ databases">
        <title>LHISI_Scaffold_Assembly.</title>
        <authorList>
            <person name="Stuart O.P."/>
            <person name="Cleave R."/>
            <person name="Magrath M.J.L."/>
            <person name="Mikheyev A.S."/>
        </authorList>
    </citation>
    <scope>NUCLEOTIDE SEQUENCE [LARGE SCALE GENOMIC DNA]</scope>
    <source>
        <strain evidence="1">Daus_M_001</strain>
        <tissue evidence="1">Leg muscle</tissue>
    </source>
</reference>
<proteinExistence type="predicted"/>
<evidence type="ECO:0000313" key="2">
    <source>
        <dbReference type="Proteomes" id="UP001159363"/>
    </source>
</evidence>
<dbReference type="EMBL" id="JARBHB010000007">
    <property type="protein sequence ID" value="KAJ8879644.1"/>
    <property type="molecule type" value="Genomic_DNA"/>
</dbReference>
<accession>A0ABQ9H5S4</accession>
<gene>
    <name evidence="1" type="ORF">PR048_020252</name>
</gene>
<keyword evidence="2" id="KW-1185">Reference proteome</keyword>
<sequence>MLSLTRRFVASLHGFMAWRASGTTGQLLVVPRSLSLRWRADGERERQGAHPCQARWLAGWAAAATGRAPPGAPGPCAPAWLSPWAGRATPSPPPRALLEQHHHSTHHPIATCNQDCEASLAFWGGGDKIDKGGLGAPTVRLLASQRICFNPRPVYSRIFACGKMPLVGGFSRGFHVSPTLSFRCCSILALFHPHRLSRSKSLNSTQYNFLLWLPGRNIAKGTRRFHCRCNKKNIVSAADKVIHEWSSAEMQEWGKREIPKKTRRPAALSGTIPTCDNPAVIWPRLNPVRLGGRRAVASHGWLELTAAVSHTLRTVLDFSYTSCTRMISSLAHQGRRICTTTILSGRSDILREFIASYLGYNFVKRRTLVHNGQVNKGPPLLASHQDEPGSIPGWVNPGFSHVGIVPGDAVGQRVFLDISGIPHPFIPALLHTSITLIDSQDPTVKSRPNLFTHSKSKPLVVVYTIGRKSVKCWYTTQPACTFYGSEASISSTARSSQTEKVAQRRRNDEVIGHGPAFVWSDYGKPFKTEIRMARDQ</sequence>
<dbReference type="Proteomes" id="UP001159363">
    <property type="component" value="Chromosome 6"/>
</dbReference>
<name>A0ABQ9H5S4_9NEOP</name>
<evidence type="ECO:0000313" key="1">
    <source>
        <dbReference type="EMBL" id="KAJ8879644.1"/>
    </source>
</evidence>
<organism evidence="1 2">
    <name type="scientific">Dryococelus australis</name>
    <dbReference type="NCBI Taxonomy" id="614101"/>
    <lineage>
        <taxon>Eukaryota</taxon>
        <taxon>Metazoa</taxon>
        <taxon>Ecdysozoa</taxon>
        <taxon>Arthropoda</taxon>
        <taxon>Hexapoda</taxon>
        <taxon>Insecta</taxon>
        <taxon>Pterygota</taxon>
        <taxon>Neoptera</taxon>
        <taxon>Polyneoptera</taxon>
        <taxon>Phasmatodea</taxon>
        <taxon>Verophasmatodea</taxon>
        <taxon>Anareolatae</taxon>
        <taxon>Phasmatidae</taxon>
        <taxon>Eurycanthinae</taxon>
        <taxon>Dryococelus</taxon>
    </lineage>
</organism>
<comment type="caution">
    <text evidence="1">The sequence shown here is derived from an EMBL/GenBank/DDBJ whole genome shotgun (WGS) entry which is preliminary data.</text>
</comment>
<protein>
    <submittedName>
        <fullName evidence="1">Uncharacterized protein</fullName>
    </submittedName>
</protein>